<proteinExistence type="predicted"/>
<organism evidence="2 3">
    <name type="scientific">Pleurodeles waltl</name>
    <name type="common">Iberian ribbed newt</name>
    <dbReference type="NCBI Taxonomy" id="8319"/>
    <lineage>
        <taxon>Eukaryota</taxon>
        <taxon>Metazoa</taxon>
        <taxon>Chordata</taxon>
        <taxon>Craniata</taxon>
        <taxon>Vertebrata</taxon>
        <taxon>Euteleostomi</taxon>
        <taxon>Amphibia</taxon>
        <taxon>Batrachia</taxon>
        <taxon>Caudata</taxon>
        <taxon>Salamandroidea</taxon>
        <taxon>Salamandridae</taxon>
        <taxon>Pleurodelinae</taxon>
        <taxon>Pleurodeles</taxon>
    </lineage>
</organism>
<feature type="region of interest" description="Disordered" evidence="1">
    <location>
        <begin position="71"/>
        <end position="90"/>
    </location>
</feature>
<dbReference type="AlphaFoldDB" id="A0AAV7V7D8"/>
<dbReference type="EMBL" id="JANPWB010000003">
    <property type="protein sequence ID" value="KAJ1197434.1"/>
    <property type="molecule type" value="Genomic_DNA"/>
</dbReference>
<keyword evidence="3" id="KW-1185">Reference proteome</keyword>
<feature type="region of interest" description="Disordered" evidence="1">
    <location>
        <begin position="1"/>
        <end position="53"/>
    </location>
</feature>
<feature type="compositionally biased region" description="Basic residues" evidence="1">
    <location>
        <begin position="1"/>
        <end position="21"/>
    </location>
</feature>
<protein>
    <submittedName>
        <fullName evidence="2">Uncharacterized protein</fullName>
    </submittedName>
</protein>
<dbReference type="Proteomes" id="UP001066276">
    <property type="component" value="Chromosome 2_1"/>
</dbReference>
<reference evidence="2" key="1">
    <citation type="journal article" date="2022" name="bioRxiv">
        <title>Sequencing and chromosome-scale assembly of the giantPleurodeles waltlgenome.</title>
        <authorList>
            <person name="Brown T."/>
            <person name="Elewa A."/>
            <person name="Iarovenko S."/>
            <person name="Subramanian E."/>
            <person name="Araus A.J."/>
            <person name="Petzold A."/>
            <person name="Susuki M."/>
            <person name="Suzuki K.-i.T."/>
            <person name="Hayashi T."/>
            <person name="Toyoda A."/>
            <person name="Oliveira C."/>
            <person name="Osipova E."/>
            <person name="Leigh N.D."/>
            <person name="Simon A."/>
            <person name="Yun M.H."/>
        </authorList>
    </citation>
    <scope>NUCLEOTIDE SEQUENCE</scope>
    <source>
        <strain evidence="2">20211129_DDA</strain>
        <tissue evidence="2">Liver</tissue>
    </source>
</reference>
<evidence type="ECO:0000313" key="3">
    <source>
        <dbReference type="Proteomes" id="UP001066276"/>
    </source>
</evidence>
<evidence type="ECO:0000256" key="1">
    <source>
        <dbReference type="SAM" id="MobiDB-lite"/>
    </source>
</evidence>
<evidence type="ECO:0000313" key="2">
    <source>
        <dbReference type="EMBL" id="KAJ1197434.1"/>
    </source>
</evidence>
<accession>A0AAV7V7D8</accession>
<sequence>MERSSRLKPRQRERRGFRRGRLCQIQDPSIHPCSDRPSPPMSGGSPPESQDCHKVLATPNQSLLQCTQPRLAPDLAPSPSHAVGAPLAFV</sequence>
<gene>
    <name evidence="2" type="ORF">NDU88_001294</name>
</gene>
<name>A0AAV7V7D8_PLEWA</name>
<comment type="caution">
    <text evidence="2">The sequence shown here is derived from an EMBL/GenBank/DDBJ whole genome shotgun (WGS) entry which is preliminary data.</text>
</comment>